<dbReference type="SUPFAM" id="SSF52096">
    <property type="entry name" value="ClpP/crotonase"/>
    <property type="match status" value="1"/>
</dbReference>
<gene>
    <name evidence="3" type="ORF">PZA18_17640</name>
</gene>
<dbReference type="Gene3D" id="3.90.226.10">
    <property type="entry name" value="2-enoyl-CoA Hydratase, Chain A, domain 1"/>
    <property type="match status" value="1"/>
</dbReference>
<dbReference type="InterPro" id="IPR029045">
    <property type="entry name" value="ClpP/crotonase-like_dom_sf"/>
</dbReference>
<evidence type="ECO:0000259" key="2">
    <source>
        <dbReference type="Pfam" id="PF03572"/>
    </source>
</evidence>
<dbReference type="Proteomes" id="UP001172778">
    <property type="component" value="Unassembled WGS sequence"/>
</dbReference>
<keyword evidence="1" id="KW-0732">Signal</keyword>
<dbReference type="RefSeq" id="WP_284102194.1">
    <property type="nucleotide sequence ID" value="NZ_JARRAF010000026.1"/>
</dbReference>
<evidence type="ECO:0000313" key="4">
    <source>
        <dbReference type="Proteomes" id="UP001172778"/>
    </source>
</evidence>
<keyword evidence="4" id="KW-1185">Reference proteome</keyword>
<evidence type="ECO:0000256" key="1">
    <source>
        <dbReference type="SAM" id="SignalP"/>
    </source>
</evidence>
<reference evidence="3" key="1">
    <citation type="submission" date="2023-03" db="EMBL/GenBank/DDBJ databases">
        <title>Chitinimonas shenzhenensis gen. nov., sp. nov., a novel member of family Burkholderiaceae isolated from activated sludge collected in Shen Zhen, China.</title>
        <authorList>
            <person name="Wang X."/>
        </authorList>
    </citation>
    <scope>NUCLEOTIDE SEQUENCE</scope>
    <source>
        <strain evidence="3">DQS-5</strain>
    </source>
</reference>
<feature type="domain" description="Tail specific protease" evidence="2">
    <location>
        <begin position="140"/>
        <end position="349"/>
    </location>
</feature>
<feature type="signal peptide" evidence="1">
    <location>
        <begin position="1"/>
        <end position="30"/>
    </location>
</feature>
<organism evidence="3 4">
    <name type="scientific">Parachitinimonas caeni</name>
    <dbReference type="NCBI Taxonomy" id="3031301"/>
    <lineage>
        <taxon>Bacteria</taxon>
        <taxon>Pseudomonadati</taxon>
        <taxon>Pseudomonadota</taxon>
        <taxon>Betaproteobacteria</taxon>
        <taxon>Neisseriales</taxon>
        <taxon>Chitinibacteraceae</taxon>
        <taxon>Parachitinimonas</taxon>
    </lineage>
</organism>
<sequence length="386" mass="43599">MLKKPLFNSSPLLAGLAILGLCNIGNLASAEEPGNQSLLQQECQQDLAAIPDYLQQNDPGVQYLVSTQGLHFLDEKKEQANRLAGQITTPDECHKILNDYLRRYRAGHLSVIDAYPSSLTSQQQNIQQPEFKTLSSQTQLLRMPSFDSSMADAIKNLLQRNRKALRKSPNLIIDVRGNEGGSDWSWASLKPLIMSNPIRQYSMEFLATADNVESVALMREVKKSDPVLEKFLGSENKLMRSSPFGQYFRKGTHPVRFTDVMAFESQARPSRIAILVDAHCASACEEFLLQARQSWKTKIFGSYTAGILDYSNLRIHWLPSHKRLLAYAISRSTRLPDFPIDRIGIQPDFFVPPIENRSSEAQDDAITFIVKVLETKQKSRRKLDVD</sequence>
<comment type="caution">
    <text evidence="3">The sequence shown here is derived from an EMBL/GenBank/DDBJ whole genome shotgun (WGS) entry which is preliminary data.</text>
</comment>
<dbReference type="Pfam" id="PF03572">
    <property type="entry name" value="Peptidase_S41"/>
    <property type="match status" value="1"/>
</dbReference>
<dbReference type="InterPro" id="IPR005151">
    <property type="entry name" value="Tail-specific_protease"/>
</dbReference>
<dbReference type="EMBL" id="JARRAF010000026">
    <property type="protein sequence ID" value="MDK2125880.1"/>
    <property type="molecule type" value="Genomic_DNA"/>
</dbReference>
<dbReference type="PANTHER" id="PTHR32060">
    <property type="entry name" value="TAIL-SPECIFIC PROTEASE"/>
    <property type="match status" value="1"/>
</dbReference>
<feature type="chain" id="PRO_5046627004" evidence="1">
    <location>
        <begin position="31"/>
        <end position="386"/>
    </location>
</feature>
<accession>A0ABT7E0N1</accession>
<protein>
    <submittedName>
        <fullName evidence="3">S41 family peptidase</fullName>
    </submittedName>
</protein>
<name>A0ABT7E0N1_9NEIS</name>
<proteinExistence type="predicted"/>
<dbReference type="PANTHER" id="PTHR32060:SF30">
    <property type="entry name" value="CARBOXY-TERMINAL PROCESSING PROTEASE CTPA"/>
    <property type="match status" value="1"/>
</dbReference>
<evidence type="ECO:0000313" key="3">
    <source>
        <dbReference type="EMBL" id="MDK2125880.1"/>
    </source>
</evidence>